<evidence type="ECO:0000313" key="3">
    <source>
        <dbReference type="EMBL" id="HJB14162.1"/>
    </source>
</evidence>
<feature type="compositionally biased region" description="Basic and acidic residues" evidence="1">
    <location>
        <begin position="66"/>
        <end position="75"/>
    </location>
</feature>
<reference evidence="3" key="1">
    <citation type="journal article" date="2021" name="PeerJ">
        <title>Extensive microbial diversity within the chicken gut microbiome revealed by metagenomics and culture.</title>
        <authorList>
            <person name="Gilroy R."/>
            <person name="Ravi A."/>
            <person name="Getino M."/>
            <person name="Pursley I."/>
            <person name="Horton D.L."/>
            <person name="Alikhan N.F."/>
            <person name="Baker D."/>
            <person name="Gharbi K."/>
            <person name="Hall N."/>
            <person name="Watson M."/>
            <person name="Adriaenssens E.M."/>
            <person name="Foster-Nyarko E."/>
            <person name="Jarju S."/>
            <person name="Secka A."/>
            <person name="Antonio M."/>
            <person name="Oren A."/>
            <person name="Chaudhuri R.R."/>
            <person name="La Ragione R."/>
            <person name="Hildebrand F."/>
            <person name="Pallen M.J."/>
        </authorList>
    </citation>
    <scope>NUCLEOTIDE SEQUENCE</scope>
    <source>
        <strain evidence="3">ChiBcec18-1249</strain>
    </source>
</reference>
<accession>A0A9D2LJZ4</accession>
<organism evidence="3 4">
    <name type="scientific">Candidatus Oscillibacter excrementigallinarum</name>
    <dbReference type="NCBI Taxonomy" id="2838716"/>
    <lineage>
        <taxon>Bacteria</taxon>
        <taxon>Bacillati</taxon>
        <taxon>Bacillota</taxon>
        <taxon>Clostridia</taxon>
        <taxon>Eubacteriales</taxon>
        <taxon>Oscillospiraceae</taxon>
        <taxon>Oscillibacter</taxon>
    </lineage>
</organism>
<feature type="region of interest" description="Disordered" evidence="1">
    <location>
        <begin position="49"/>
        <end position="75"/>
    </location>
</feature>
<sequence length="225" mass="24382">MLGLWIALAVLLVLTVLIWRLRLGLYVAFGSGQAVADLTVGPFHIRLAPTKETKKTPQKTKKPGKPKKEPKDLTEVAKKVPKPTLEDIRDAVETLRPATKKALCRTRRGIRIQPLRLAVTLGGAEDPAAAAELYGGLHALIWTGMPALERLVVIPDPAIHLGIDFDAAKTRAEGEIGLSIRLGTLIAVGAQLALPAMGWLRRFLQRRRQTPAPKTADTAAERPAA</sequence>
<keyword evidence="2" id="KW-0472">Membrane</keyword>
<gene>
    <name evidence="3" type="ORF">H9787_10710</name>
</gene>
<comment type="caution">
    <text evidence="3">The sequence shown here is derived from an EMBL/GenBank/DDBJ whole genome shotgun (WGS) entry which is preliminary data.</text>
</comment>
<dbReference type="AlphaFoldDB" id="A0A9D2LJZ4"/>
<reference evidence="3" key="2">
    <citation type="submission" date="2021-04" db="EMBL/GenBank/DDBJ databases">
        <authorList>
            <person name="Gilroy R."/>
        </authorList>
    </citation>
    <scope>NUCLEOTIDE SEQUENCE</scope>
    <source>
        <strain evidence="3">ChiBcec18-1249</strain>
    </source>
</reference>
<keyword evidence="2" id="KW-1133">Transmembrane helix</keyword>
<evidence type="ECO:0000313" key="4">
    <source>
        <dbReference type="Proteomes" id="UP000823824"/>
    </source>
</evidence>
<evidence type="ECO:0000256" key="2">
    <source>
        <dbReference type="SAM" id="Phobius"/>
    </source>
</evidence>
<protein>
    <submittedName>
        <fullName evidence="3">DUF2953 domain-containing protein</fullName>
    </submittedName>
</protein>
<keyword evidence="2" id="KW-0812">Transmembrane</keyword>
<dbReference type="Proteomes" id="UP000823824">
    <property type="component" value="Unassembled WGS sequence"/>
</dbReference>
<name>A0A9D2LJZ4_9FIRM</name>
<proteinExistence type="predicted"/>
<evidence type="ECO:0000256" key="1">
    <source>
        <dbReference type="SAM" id="MobiDB-lite"/>
    </source>
</evidence>
<dbReference type="EMBL" id="DWZJ01000099">
    <property type="protein sequence ID" value="HJB14162.1"/>
    <property type="molecule type" value="Genomic_DNA"/>
</dbReference>
<feature type="compositionally biased region" description="Basic residues" evidence="1">
    <location>
        <begin position="56"/>
        <end position="65"/>
    </location>
</feature>
<feature type="transmembrane region" description="Helical" evidence="2">
    <location>
        <begin position="178"/>
        <end position="200"/>
    </location>
</feature>